<feature type="domain" description="Amidohydrolase 3" evidence="1">
    <location>
        <begin position="173"/>
        <end position="403"/>
    </location>
</feature>
<dbReference type="Gene3D" id="3.20.20.140">
    <property type="entry name" value="Metal-dependent hydrolases"/>
    <property type="match status" value="1"/>
</dbReference>
<comment type="caution">
    <text evidence="2">The sequence shown here is derived from an EMBL/GenBank/DDBJ whole genome shotgun (WGS) entry which is preliminary data.</text>
</comment>
<dbReference type="Proteomes" id="UP000659496">
    <property type="component" value="Unassembled WGS sequence"/>
</dbReference>
<dbReference type="PANTHER" id="PTHR32027">
    <property type="entry name" value="CYTOSINE DEAMINASE"/>
    <property type="match status" value="1"/>
</dbReference>
<gene>
    <name evidence="2" type="ORF">H9659_13115</name>
</gene>
<dbReference type="InterPro" id="IPR032466">
    <property type="entry name" value="Metal_Hydrolase"/>
</dbReference>
<evidence type="ECO:0000259" key="1">
    <source>
        <dbReference type="Pfam" id="PF07969"/>
    </source>
</evidence>
<organism evidence="2 3">
    <name type="scientific">Sporosarcina gallistercoris</name>
    <dbReference type="NCBI Taxonomy" id="2762245"/>
    <lineage>
        <taxon>Bacteria</taxon>
        <taxon>Bacillati</taxon>
        <taxon>Bacillota</taxon>
        <taxon>Bacilli</taxon>
        <taxon>Bacillales</taxon>
        <taxon>Caryophanaceae</taxon>
        <taxon>Sporosarcina</taxon>
    </lineage>
</organism>
<sequence>MELTTLLLKNVTLETGFQYDGDRVTGTNTAVYDVLVKDGKVETIGQSLTVPADTVIDVSGNLLMPSMREMHIHVDKTYFSGPWKACVPITNGIITRIEEEEKLLPQQLPVALQRAEKMIEWLLSQGHTHIRSHCNVDPQIGTKHIEITLEAFAKFEGMLTYDIVAFPQHGLLRSNSESLMREAMRKGATLVGGVDPATIDRDIERSLETTMDIATESGKGLDIHIHDGDSLGAFEFRKLAELATQAGKTGQTTISHAIALGDLQGAELEAMTAILREAQIDVTTTIPTNRPTIPVQYLQKNGVNVSLGHDSLTDHWSPYGTGDTIEKLSILAERFRFMDEFSLNRTWQYATGGIMPLDDEGNAVWPKVGDDANFLLIDAVCSAQAVARRKPITRVIFQGKVVAENGIVQSGLQMGGVQRG</sequence>
<protein>
    <submittedName>
        <fullName evidence="2">Amidohydrolase family protein</fullName>
    </submittedName>
</protein>
<dbReference type="InterPro" id="IPR013108">
    <property type="entry name" value="Amidohydro_3"/>
</dbReference>
<evidence type="ECO:0000313" key="3">
    <source>
        <dbReference type="Proteomes" id="UP000659496"/>
    </source>
</evidence>
<dbReference type="NCBIfam" id="NF005312">
    <property type="entry name" value="PRK06846.1"/>
    <property type="match status" value="1"/>
</dbReference>
<name>A0ABR8PM67_9BACL</name>
<dbReference type="SUPFAM" id="SSF51338">
    <property type="entry name" value="Composite domain of metallo-dependent hydrolases"/>
    <property type="match status" value="1"/>
</dbReference>
<accession>A0ABR8PM67</accession>
<dbReference type="PANTHER" id="PTHR32027:SF9">
    <property type="entry name" value="BLL3847 PROTEIN"/>
    <property type="match status" value="1"/>
</dbReference>
<dbReference type="Gene3D" id="2.30.40.10">
    <property type="entry name" value="Urease, subunit C, domain 1"/>
    <property type="match status" value="1"/>
</dbReference>
<dbReference type="SUPFAM" id="SSF51556">
    <property type="entry name" value="Metallo-dependent hydrolases"/>
    <property type="match status" value="1"/>
</dbReference>
<dbReference type="Pfam" id="PF07969">
    <property type="entry name" value="Amidohydro_3"/>
    <property type="match status" value="1"/>
</dbReference>
<keyword evidence="3" id="KW-1185">Reference proteome</keyword>
<reference evidence="2 3" key="1">
    <citation type="submission" date="2020-08" db="EMBL/GenBank/DDBJ databases">
        <title>A Genomic Blueprint of the Chicken Gut Microbiome.</title>
        <authorList>
            <person name="Gilroy R."/>
            <person name="Ravi A."/>
            <person name="Getino M."/>
            <person name="Pursley I."/>
            <person name="Horton D.L."/>
            <person name="Alikhan N.-F."/>
            <person name="Baker D."/>
            <person name="Gharbi K."/>
            <person name="Hall N."/>
            <person name="Watson M."/>
            <person name="Adriaenssens E.M."/>
            <person name="Foster-Nyarko E."/>
            <person name="Jarju S."/>
            <person name="Secka A."/>
            <person name="Antonio M."/>
            <person name="Oren A."/>
            <person name="Chaudhuri R."/>
            <person name="La Ragione R.M."/>
            <person name="Hildebrand F."/>
            <person name="Pallen M.J."/>
        </authorList>
    </citation>
    <scope>NUCLEOTIDE SEQUENCE [LARGE SCALE GENOMIC DNA]</scope>
    <source>
        <strain evidence="2 3">Sa3CUA8</strain>
    </source>
</reference>
<dbReference type="CDD" id="cd01293">
    <property type="entry name" value="Bact_CD"/>
    <property type="match status" value="1"/>
</dbReference>
<evidence type="ECO:0000313" key="2">
    <source>
        <dbReference type="EMBL" id="MBD7909270.1"/>
    </source>
</evidence>
<proteinExistence type="predicted"/>
<dbReference type="InterPro" id="IPR052349">
    <property type="entry name" value="Metallo-hydrolase_Enzymes"/>
</dbReference>
<dbReference type="EMBL" id="JACSQY010000011">
    <property type="protein sequence ID" value="MBD7909270.1"/>
    <property type="molecule type" value="Genomic_DNA"/>
</dbReference>
<dbReference type="InterPro" id="IPR011059">
    <property type="entry name" value="Metal-dep_hydrolase_composite"/>
</dbReference>